<reference evidence="2" key="1">
    <citation type="journal article" date="2019" name="Int. J. Syst. Evol. Microbiol.">
        <title>The Global Catalogue of Microorganisms (GCM) 10K type strain sequencing project: providing services to taxonomists for standard genome sequencing and annotation.</title>
        <authorList>
            <consortium name="The Broad Institute Genomics Platform"/>
            <consortium name="The Broad Institute Genome Sequencing Center for Infectious Disease"/>
            <person name="Wu L."/>
            <person name="Ma J."/>
        </authorList>
    </citation>
    <scope>NUCLEOTIDE SEQUENCE [LARGE SCALE GENOMIC DNA]</scope>
    <source>
        <strain evidence="2">CCUG 62215</strain>
    </source>
</reference>
<evidence type="ECO:0000313" key="1">
    <source>
        <dbReference type="EMBL" id="MFD1061614.1"/>
    </source>
</evidence>
<accession>A0ABW3N1N3</accession>
<evidence type="ECO:0000313" key="2">
    <source>
        <dbReference type="Proteomes" id="UP001597013"/>
    </source>
</evidence>
<protein>
    <submittedName>
        <fullName evidence="1">Uncharacterized protein</fullName>
    </submittedName>
</protein>
<organism evidence="1 2">
    <name type="scientific">Winogradskyella litorisediminis</name>
    <dbReference type="NCBI Taxonomy" id="1156618"/>
    <lineage>
        <taxon>Bacteria</taxon>
        <taxon>Pseudomonadati</taxon>
        <taxon>Bacteroidota</taxon>
        <taxon>Flavobacteriia</taxon>
        <taxon>Flavobacteriales</taxon>
        <taxon>Flavobacteriaceae</taxon>
        <taxon>Winogradskyella</taxon>
    </lineage>
</organism>
<keyword evidence="2" id="KW-1185">Reference proteome</keyword>
<gene>
    <name evidence="1" type="ORF">ACFQ1Q_00030</name>
</gene>
<proteinExistence type="predicted"/>
<dbReference type="EMBL" id="JBHTJL010000001">
    <property type="protein sequence ID" value="MFD1061614.1"/>
    <property type="molecule type" value="Genomic_DNA"/>
</dbReference>
<sequence>MINSELIAIIIELTIENEKFESQLFEQIELLTEKESEHTGVGLYVYLEPEIGIEGHRLSKSQLEQMFGEHNHELTKFELINKNENVLADLTIHFSNGIIDCVEIWNKLGDYPKGELLTYELKRI</sequence>
<name>A0ABW3N1N3_9FLAO</name>
<comment type="caution">
    <text evidence="1">The sequence shown here is derived from an EMBL/GenBank/DDBJ whole genome shotgun (WGS) entry which is preliminary data.</text>
</comment>
<dbReference type="Proteomes" id="UP001597013">
    <property type="component" value="Unassembled WGS sequence"/>
</dbReference>